<evidence type="ECO:0000256" key="2">
    <source>
        <dbReference type="ARBA" id="ARBA00022741"/>
    </source>
</evidence>
<dbReference type="PROSITE" id="PS50975">
    <property type="entry name" value="ATP_GRASP"/>
    <property type="match status" value="1"/>
</dbReference>
<evidence type="ECO:0000259" key="5">
    <source>
        <dbReference type="PROSITE" id="PS50975"/>
    </source>
</evidence>
<feature type="domain" description="ATP-grasp" evidence="5">
    <location>
        <begin position="115"/>
        <end position="313"/>
    </location>
</feature>
<proteinExistence type="predicted"/>
<evidence type="ECO:0000256" key="4">
    <source>
        <dbReference type="PROSITE-ProRule" id="PRU00409"/>
    </source>
</evidence>
<evidence type="ECO:0000256" key="1">
    <source>
        <dbReference type="ARBA" id="ARBA00022598"/>
    </source>
</evidence>
<dbReference type="GO" id="GO:0005524">
    <property type="term" value="F:ATP binding"/>
    <property type="evidence" value="ECO:0007669"/>
    <property type="project" value="UniProtKB-UniRule"/>
</dbReference>
<dbReference type="NCBIfam" id="NF005543">
    <property type="entry name" value="PRK07206.1"/>
    <property type="match status" value="1"/>
</dbReference>
<dbReference type="GO" id="GO:0046872">
    <property type="term" value="F:metal ion binding"/>
    <property type="evidence" value="ECO:0007669"/>
    <property type="project" value="InterPro"/>
</dbReference>
<keyword evidence="1" id="KW-0436">Ligase</keyword>
<dbReference type="Gene3D" id="3.30.470.20">
    <property type="entry name" value="ATP-grasp fold, B domain"/>
    <property type="match status" value="1"/>
</dbReference>
<dbReference type="EMBL" id="CP048882">
    <property type="protein sequence ID" value="QPP07352.1"/>
    <property type="molecule type" value="Genomic_DNA"/>
</dbReference>
<protein>
    <submittedName>
        <fullName evidence="6">ATP-grasp domain-containing protein</fullName>
    </submittedName>
</protein>
<dbReference type="RefSeq" id="WP_197351140.1">
    <property type="nucleotide sequence ID" value="NZ_CP048882.1"/>
</dbReference>
<keyword evidence="2 4" id="KW-0547">Nucleotide-binding</keyword>
<dbReference type="KEGG" id="sbat:G4Z16_14225"/>
<dbReference type="PANTHER" id="PTHR43585">
    <property type="entry name" value="FUMIPYRROLE BIOSYNTHESIS PROTEIN C"/>
    <property type="match status" value="1"/>
</dbReference>
<evidence type="ECO:0000313" key="7">
    <source>
        <dbReference type="Proteomes" id="UP000595046"/>
    </source>
</evidence>
<gene>
    <name evidence="6" type="ORF">G4Z16_14225</name>
</gene>
<dbReference type="InterPro" id="IPR052032">
    <property type="entry name" value="ATP-dep_AA_Ligase"/>
</dbReference>
<dbReference type="AlphaFoldDB" id="A0A7T1T6L2"/>
<dbReference type="PANTHER" id="PTHR43585:SF2">
    <property type="entry name" value="ATP-GRASP ENZYME FSQD"/>
    <property type="match status" value="1"/>
</dbReference>
<organism evidence="6 7">
    <name type="scientific">Streptomyces bathyalis</name>
    <dbReference type="NCBI Taxonomy" id="2710756"/>
    <lineage>
        <taxon>Bacteria</taxon>
        <taxon>Bacillati</taxon>
        <taxon>Actinomycetota</taxon>
        <taxon>Actinomycetes</taxon>
        <taxon>Kitasatosporales</taxon>
        <taxon>Streptomycetaceae</taxon>
        <taxon>Streptomyces</taxon>
    </lineage>
</organism>
<reference evidence="7" key="1">
    <citation type="submission" date="2020-02" db="EMBL/GenBank/DDBJ databases">
        <title>Streptomyces sp. ASO4wet.</title>
        <authorList>
            <person name="Risdian C."/>
            <person name="Landwehr W."/>
            <person name="Schupp P."/>
            <person name="Wink J."/>
        </authorList>
    </citation>
    <scope>NUCLEOTIDE SEQUENCE [LARGE SCALE GENOMIC DNA]</scope>
    <source>
        <strain evidence="7">ASO4wet</strain>
    </source>
</reference>
<keyword evidence="3 4" id="KW-0067">ATP-binding</keyword>
<dbReference type="Proteomes" id="UP000595046">
    <property type="component" value="Chromosome"/>
</dbReference>
<keyword evidence="7" id="KW-1185">Reference proteome</keyword>
<name>A0A7T1T6L2_9ACTN</name>
<evidence type="ECO:0000313" key="6">
    <source>
        <dbReference type="EMBL" id="QPP07352.1"/>
    </source>
</evidence>
<evidence type="ECO:0000256" key="3">
    <source>
        <dbReference type="ARBA" id="ARBA00022840"/>
    </source>
</evidence>
<sequence length="415" mass="45691">MPEKGYVAIVDAYSFTRRLAPEFVKAGYGCVRVQSTPEVPEVYGSSFSLDDYAGNIVHRGDLDETVKALADFGPVAVVPGGEFGVEFTDLLSEEMGLATNGTALSAARRDKYTMIETIKAAGVPGAEQLRITGEDELRRWHEKLGGRVVVKPVRSTAGDGIHFCDTPQESVDAYRALRSASNVFSQSNEGIVAQEYLVGGEFIVNTVSREGRHHVCDMWKTTRLTANGVLDLCDAVRLIASGSDDGHTLAAYARRVLDALGIRNGPAHLEVKLTPDGPRLVEVGARIAGGDIPHYARMGIGESQIDWTVDAYVNPERFDARQHEEYRIRHHFASVAMISSVRGTLRRYPHLETVEKLESLHEIRTLVSPGSAIEPTVDDLTYPMIVNLRHEVEEVVMRDFGTLRYLDGEGFYELG</sequence>
<accession>A0A7T1T6L2</accession>
<dbReference type="Pfam" id="PF13535">
    <property type="entry name" value="ATP-grasp_4"/>
    <property type="match status" value="1"/>
</dbReference>
<dbReference type="SUPFAM" id="SSF56059">
    <property type="entry name" value="Glutathione synthetase ATP-binding domain-like"/>
    <property type="match status" value="1"/>
</dbReference>
<dbReference type="GO" id="GO:0016874">
    <property type="term" value="F:ligase activity"/>
    <property type="evidence" value="ECO:0007669"/>
    <property type="project" value="UniProtKB-KW"/>
</dbReference>
<dbReference type="InterPro" id="IPR011761">
    <property type="entry name" value="ATP-grasp"/>
</dbReference>